<protein>
    <submittedName>
        <fullName evidence="1">Glycosyltransferase family 4 protein</fullName>
    </submittedName>
</protein>
<keyword evidence="2" id="KW-1185">Reference proteome</keyword>
<dbReference type="Pfam" id="PF13692">
    <property type="entry name" value="Glyco_trans_1_4"/>
    <property type="match status" value="1"/>
</dbReference>
<gene>
    <name evidence="1" type="ORF">GCM10009811_11680</name>
</gene>
<evidence type="ECO:0000313" key="2">
    <source>
        <dbReference type="Proteomes" id="UP001499938"/>
    </source>
</evidence>
<name>A0ABN2LHM8_9MICO</name>
<proteinExistence type="predicted"/>
<evidence type="ECO:0000313" key="1">
    <source>
        <dbReference type="EMBL" id="GAA1788450.1"/>
    </source>
</evidence>
<dbReference type="Gene3D" id="3.40.50.2000">
    <property type="entry name" value="Glycogen Phosphorylase B"/>
    <property type="match status" value="2"/>
</dbReference>
<reference evidence="1 2" key="1">
    <citation type="journal article" date="2019" name="Int. J. Syst. Evol. Microbiol.">
        <title>The Global Catalogue of Microorganisms (GCM) 10K type strain sequencing project: providing services to taxonomists for standard genome sequencing and annotation.</title>
        <authorList>
            <consortium name="The Broad Institute Genomics Platform"/>
            <consortium name="The Broad Institute Genome Sequencing Center for Infectious Disease"/>
            <person name="Wu L."/>
            <person name="Ma J."/>
        </authorList>
    </citation>
    <scope>NUCLEOTIDE SEQUENCE [LARGE SCALE GENOMIC DNA]</scope>
    <source>
        <strain evidence="1 2">JCM 15592</strain>
    </source>
</reference>
<dbReference type="Proteomes" id="UP001499938">
    <property type="component" value="Unassembled WGS sequence"/>
</dbReference>
<comment type="caution">
    <text evidence="1">The sequence shown here is derived from an EMBL/GenBank/DDBJ whole genome shotgun (WGS) entry which is preliminary data.</text>
</comment>
<accession>A0ABN2LHM8</accession>
<organism evidence="1 2">
    <name type="scientific">Nostocoides veronense</name>
    <dbReference type="NCBI Taxonomy" id="330836"/>
    <lineage>
        <taxon>Bacteria</taxon>
        <taxon>Bacillati</taxon>
        <taxon>Actinomycetota</taxon>
        <taxon>Actinomycetes</taxon>
        <taxon>Micrococcales</taxon>
        <taxon>Intrasporangiaceae</taxon>
        <taxon>Nostocoides</taxon>
    </lineage>
</organism>
<dbReference type="SUPFAM" id="SSF53756">
    <property type="entry name" value="UDP-Glycosyltransferase/glycogen phosphorylase"/>
    <property type="match status" value="1"/>
</dbReference>
<sequence>MTSGMILIVGPLDFPTRNAAAQMMEGVARSFQQNGYSVRIIGRATDPQHIGTSLTISPGVEAVLPSPSTSKINFPTTFRAISRLSSVQRPRAVLLYNPDAALLAAVLASKSRLTDRLIAVATEWYDAPDFSHAPFRAIAKQIDTNLRMRHLLHFVDGLIVSSTYLGEYYRRKPTVIIPGVGIPAGPIEPRSSDDHPGKVLLLYAGNPFRREARELQGREMKDRLDVAIDILTDSSMDDVSFAFEIYGITREDYLLAVPRHRDILSGVNGRRIHFMGAREASEVRTRLGQADYTILIRDESRLTRAGFPTKVVESVTAGVPPIVSETGDIALYIRDGENGVILPNGHEERVQCVKSTILNHGSNHDAMADRCMTESPFEIARVATLLNTIMASTPQGRNTP</sequence>
<dbReference type="PANTHER" id="PTHR12526">
    <property type="entry name" value="GLYCOSYLTRANSFERASE"/>
    <property type="match status" value="1"/>
</dbReference>
<dbReference type="EMBL" id="BAAAPO010000021">
    <property type="protein sequence ID" value="GAA1788450.1"/>
    <property type="molecule type" value="Genomic_DNA"/>
</dbReference>
<dbReference type="PANTHER" id="PTHR12526:SF630">
    <property type="entry name" value="GLYCOSYLTRANSFERASE"/>
    <property type="match status" value="1"/>
</dbReference>